<organism evidence="3 4">
    <name type="scientific">Mycobacterium intracellulare subsp. chimaera</name>
    <dbReference type="NCBI Taxonomy" id="222805"/>
    <lineage>
        <taxon>Bacteria</taxon>
        <taxon>Bacillati</taxon>
        <taxon>Actinomycetota</taxon>
        <taxon>Actinomycetes</taxon>
        <taxon>Mycobacteriales</taxon>
        <taxon>Mycobacteriaceae</taxon>
        <taxon>Mycobacterium</taxon>
        <taxon>Mycobacterium avium complex (MAC)</taxon>
    </lineage>
</organism>
<evidence type="ECO:0000259" key="2">
    <source>
        <dbReference type="Pfam" id="PF01966"/>
    </source>
</evidence>
<evidence type="ECO:0000256" key="1">
    <source>
        <dbReference type="SAM" id="MobiDB-lite"/>
    </source>
</evidence>
<dbReference type="InterPro" id="IPR006674">
    <property type="entry name" value="HD_domain"/>
</dbReference>
<name>A0A220XX34_MYCIT</name>
<feature type="region of interest" description="Disordered" evidence="1">
    <location>
        <begin position="47"/>
        <end position="74"/>
    </location>
</feature>
<feature type="domain" description="HD" evidence="2">
    <location>
        <begin position="131"/>
        <end position="207"/>
    </location>
</feature>
<dbReference type="InterPro" id="IPR003607">
    <property type="entry name" value="HD/PDEase_dom"/>
</dbReference>
<evidence type="ECO:0000313" key="4">
    <source>
        <dbReference type="Proteomes" id="UP000198286"/>
    </source>
</evidence>
<gene>
    <name evidence="3" type="ORF">MYCOZU2_03774</name>
</gene>
<protein>
    <submittedName>
        <fullName evidence="3">Metal dependent phosphohydrolase</fullName>
    </submittedName>
</protein>
<feature type="region of interest" description="Disordered" evidence="1">
    <location>
        <begin position="1"/>
        <end position="33"/>
    </location>
</feature>
<dbReference type="Gene3D" id="1.10.3210.10">
    <property type="entry name" value="Hypothetical protein af1432"/>
    <property type="match status" value="1"/>
</dbReference>
<accession>A0A220XX34</accession>
<dbReference type="SUPFAM" id="SSF109604">
    <property type="entry name" value="HD-domain/PDEase-like"/>
    <property type="match status" value="1"/>
</dbReference>
<dbReference type="EMBL" id="CP015267">
    <property type="protein sequence ID" value="ASL16153.1"/>
    <property type="molecule type" value="Genomic_DNA"/>
</dbReference>
<feature type="compositionally biased region" description="Basic and acidic residues" evidence="1">
    <location>
        <begin position="7"/>
        <end position="19"/>
    </location>
</feature>
<dbReference type="CDD" id="cd00077">
    <property type="entry name" value="HDc"/>
    <property type="match status" value="1"/>
</dbReference>
<proteinExistence type="predicted"/>
<dbReference type="Proteomes" id="UP000198286">
    <property type="component" value="Chromosome"/>
</dbReference>
<dbReference type="Pfam" id="PF01966">
    <property type="entry name" value="HD"/>
    <property type="match status" value="1"/>
</dbReference>
<dbReference type="GO" id="GO:0016787">
    <property type="term" value="F:hydrolase activity"/>
    <property type="evidence" value="ECO:0007669"/>
    <property type="project" value="UniProtKB-KW"/>
</dbReference>
<reference evidence="3 4" key="1">
    <citation type="journal article" date="2017" name="Lancet Infect. Dis.">
        <title>Global outbreak of severe Mycobacterium chimaera disease after cardiac surgery: a molecular epidemiological study.</title>
        <authorList>
            <person name="van Ingen J."/>
            <person name="Kohl T."/>
            <person name="Kranzer K."/>
            <person name="Hasse B."/>
            <person name="Keller P."/>
            <person name="Szafranska A."/>
            <person name="Hillemann D."/>
            <person name="Chand M."/>
            <person name="Schreiber P."/>
            <person name="Sommerstein R."/>
            <person name="Berger C."/>
            <person name="Genoni M."/>
            <person name="Ruegg C."/>
            <person name="Troillet N."/>
            <person name="Widmer A.F."/>
            <person name="Becker S.L."/>
            <person name="Herrmann M."/>
            <person name="Eckmanns T."/>
            <person name="Haller S."/>
            <person name="Hoeller C."/>
            <person name="Debast S.B."/>
            <person name="Wolfhagen M.J."/>
            <person name="Hopman J."/>
            <person name="Kluytmans J."/>
            <person name="Langelaar M."/>
            <person name="Notermans D.W."/>
            <person name="ten Oever J."/>
            <person name="van den Barselaar P."/>
            <person name="Vonk A.B.A."/>
            <person name="Vos M.C."/>
            <person name="Ahmed N."/>
            <person name="Brown T."/>
            <person name="Crook D."/>
            <person name="Lamagni T."/>
            <person name="Phin N."/>
            <person name="Smith E.G."/>
            <person name="Zambon M."/>
            <person name="Serr A."/>
            <person name="Goetting T."/>
            <person name="Ebner W."/>
            <person name="Thuermer A."/>
            <person name="Utpatel C."/>
            <person name="Sproer C."/>
            <person name="Bunk B."/>
            <person name="Nubel U."/>
            <person name="Bloemberg G."/>
            <person name="Bottger E."/>
            <person name="Niemann S."/>
            <person name="Wagner D."/>
            <person name="Sax H."/>
        </authorList>
    </citation>
    <scope>NUCLEOTIDE SEQUENCE [LARGE SCALE GENOMIC DNA]</scope>
    <source>
        <strain evidence="3 4">ZUERICH-2</strain>
    </source>
</reference>
<dbReference type="AlphaFoldDB" id="A0A220XX34"/>
<evidence type="ECO:0000313" key="3">
    <source>
        <dbReference type="EMBL" id="ASL16153.1"/>
    </source>
</evidence>
<keyword evidence="3" id="KW-0378">Hydrolase</keyword>
<sequence>MVRAGWRRPELGSASRDHAGSGAGLRSRRPFSNARAHAEVVADGRCCGGGRRAKRSDRRGRERQRTGAQGAKRSPQVATGCVLVTRCVRCAGVGWGLRDDGGPRRLAGVSGVLAERARWEAETRLARQPRRLAHVRGVVAAAGQLGRHFDAETADCLVAAAWLHDIGYAPSVRQTGFHPLDGAMFARSAGFGELVASLVAFHSGARGEACERGVSGLSAFSEPPREVLDALTFCDLTTGPDGSAVSVEDRLSDVLARYGPDDPVHRAVDAAREELLAAVGRVRGWL</sequence>